<dbReference type="Pfam" id="PF02541">
    <property type="entry name" value="Ppx-GppA"/>
    <property type="match status" value="1"/>
</dbReference>
<name>A0ABY0BYJ7_9GAMM</name>
<accession>A0ABY0BYJ7</accession>
<dbReference type="EMBL" id="PIPN01000004">
    <property type="protein sequence ID" value="RUO29340.1"/>
    <property type="molecule type" value="Genomic_DNA"/>
</dbReference>
<evidence type="ECO:0000259" key="2">
    <source>
        <dbReference type="Pfam" id="PF02541"/>
    </source>
</evidence>
<feature type="domain" description="Ppx/GppA phosphatase C-terminal" evidence="3">
    <location>
        <begin position="315"/>
        <end position="483"/>
    </location>
</feature>
<dbReference type="SUPFAM" id="SSF53067">
    <property type="entry name" value="Actin-like ATPase domain"/>
    <property type="match status" value="2"/>
</dbReference>
<dbReference type="PIRSF" id="PIRSF001267">
    <property type="entry name" value="Pyrophosphatase_GppA_Ppx"/>
    <property type="match status" value="1"/>
</dbReference>
<evidence type="ECO:0000259" key="3">
    <source>
        <dbReference type="Pfam" id="PF21447"/>
    </source>
</evidence>
<dbReference type="InterPro" id="IPR003695">
    <property type="entry name" value="Ppx_GppA_N"/>
</dbReference>
<dbReference type="InterPro" id="IPR048950">
    <property type="entry name" value="Ppx_GppA_C"/>
</dbReference>
<dbReference type="RefSeq" id="WP_126789605.1">
    <property type="nucleotide sequence ID" value="NZ_PIPN01000004.1"/>
</dbReference>
<dbReference type="EC" id="3.6.1.40" evidence="4"/>
<dbReference type="PANTHER" id="PTHR30005">
    <property type="entry name" value="EXOPOLYPHOSPHATASE"/>
    <property type="match status" value="1"/>
</dbReference>
<evidence type="ECO:0000256" key="1">
    <source>
        <dbReference type="ARBA" id="ARBA00022801"/>
    </source>
</evidence>
<keyword evidence="5" id="KW-1185">Reference proteome</keyword>
<keyword evidence="1 4" id="KW-0378">Hydrolase</keyword>
<feature type="domain" description="Ppx/GppA phosphatase N-terminal" evidence="2">
    <location>
        <begin position="20"/>
        <end position="301"/>
    </location>
</feature>
<comment type="caution">
    <text evidence="4">The sequence shown here is derived from an EMBL/GenBank/DDBJ whole genome shotgun (WGS) entry which is preliminary data.</text>
</comment>
<proteinExistence type="predicted"/>
<evidence type="ECO:0000313" key="4">
    <source>
        <dbReference type="EMBL" id="RUO29340.1"/>
    </source>
</evidence>
<dbReference type="GO" id="GO:0008894">
    <property type="term" value="F:guanosine-5'-triphosphate,3'-diphosphate diphosphatase activity"/>
    <property type="evidence" value="ECO:0007669"/>
    <property type="project" value="UniProtKB-EC"/>
</dbReference>
<protein>
    <submittedName>
        <fullName evidence="4">Guanosine-5'-triphosphate,3'-diphosphate pyrophosphatase</fullName>
        <ecNumber evidence="4">3.6.1.40</ecNumber>
    </submittedName>
</protein>
<dbReference type="InterPro" id="IPR043129">
    <property type="entry name" value="ATPase_NBD"/>
</dbReference>
<dbReference type="Gene3D" id="1.10.3210.10">
    <property type="entry name" value="Hypothetical protein af1432"/>
    <property type="match status" value="1"/>
</dbReference>
<sequence>MRSKAYYAAIDLGSNSFHMLVVRVVAGGVQVVSKIKRKVRLAGGLRDDGSLDDAAKQRALQCLRIFSDRVQDIDPSHIRCVGTATLRKIASDTAFITDAQQTLGHPIEIISGDEEAATIYQGIARTTAFPERMLVIDIGGASTELILGQGFEALVLNSLDMGCVTWYQQHFSDGKITHATTQAAITSAGEIVGVVAEQYSKREGAVVLGASGTFKALEEIAIARGETLDFTPNWLTNLLAEAIACGEHDRLHLKGLKANRKSVFVSGLCILIALCEKLSIARLQATSGALREGIIYALLDSSNDADQTIETDVQLRTLSTVAGTYHLDIGQAERVLEVAENLYQQCADHWVMPRNSYELMRAVAYLHELGLSLAYKKASAHAAYMVKHLDLPGFNAALRKHIIALLEGCAGIIDDDTSPSVHELPALRHLERILRLAILLCQRRHAAILDHYQLSVENTHLHLQAPAGFFARNPFLTSLLDEEAAQLTEPESLTFSPRV</sequence>
<dbReference type="InterPro" id="IPR030673">
    <property type="entry name" value="PyroPPase_GppA_Ppx"/>
</dbReference>
<organism evidence="4 5">
    <name type="scientific">Aliidiomarina sedimenti</name>
    <dbReference type="NCBI Taxonomy" id="1933879"/>
    <lineage>
        <taxon>Bacteria</taxon>
        <taxon>Pseudomonadati</taxon>
        <taxon>Pseudomonadota</taxon>
        <taxon>Gammaproteobacteria</taxon>
        <taxon>Alteromonadales</taxon>
        <taxon>Idiomarinaceae</taxon>
        <taxon>Aliidiomarina</taxon>
    </lineage>
</organism>
<dbReference type="Gene3D" id="3.30.420.40">
    <property type="match status" value="1"/>
</dbReference>
<dbReference type="Gene3D" id="3.30.420.150">
    <property type="entry name" value="Exopolyphosphatase. Domain 2"/>
    <property type="match status" value="1"/>
</dbReference>
<dbReference type="InterPro" id="IPR050273">
    <property type="entry name" value="GppA/Ppx_hydrolase"/>
</dbReference>
<dbReference type="Pfam" id="PF21447">
    <property type="entry name" value="Ppx-GppA_III"/>
    <property type="match status" value="1"/>
</dbReference>
<dbReference type="PANTHER" id="PTHR30005:SF0">
    <property type="entry name" value="RETROGRADE REGULATION PROTEIN 2"/>
    <property type="match status" value="1"/>
</dbReference>
<dbReference type="SUPFAM" id="SSF109604">
    <property type="entry name" value="HD-domain/PDEase-like"/>
    <property type="match status" value="1"/>
</dbReference>
<evidence type="ECO:0000313" key="5">
    <source>
        <dbReference type="Proteomes" id="UP000287410"/>
    </source>
</evidence>
<reference evidence="4 5" key="1">
    <citation type="journal article" date="2018" name="Front. Microbiol.">
        <title>Genome-Based Analysis Reveals the Taxonomy and Diversity of the Family Idiomarinaceae.</title>
        <authorList>
            <person name="Liu Y."/>
            <person name="Lai Q."/>
            <person name="Shao Z."/>
        </authorList>
    </citation>
    <scope>NUCLEOTIDE SEQUENCE [LARGE SCALE GENOMIC DNA]</scope>
    <source>
        <strain evidence="4 5">GBSy1</strain>
    </source>
</reference>
<gene>
    <name evidence="4" type="ORF">CWE12_10180</name>
</gene>
<dbReference type="Proteomes" id="UP000287410">
    <property type="component" value="Unassembled WGS sequence"/>
</dbReference>